<feature type="region of interest" description="Disordered" evidence="3">
    <location>
        <begin position="153"/>
        <end position="182"/>
    </location>
</feature>
<reference evidence="5 6" key="1">
    <citation type="submission" date="2020-08" db="EMBL/GenBank/DDBJ databases">
        <title>Plant Genome Project.</title>
        <authorList>
            <person name="Zhang R.-G."/>
        </authorList>
    </citation>
    <scope>NUCLEOTIDE SEQUENCE [LARGE SCALE GENOMIC DNA]</scope>
    <source>
        <tissue evidence="5">Rhizome</tissue>
    </source>
</reference>
<dbReference type="AlphaFoldDB" id="A0A8J5HSC1"/>
<evidence type="ECO:0000313" key="6">
    <source>
        <dbReference type="Proteomes" id="UP000734854"/>
    </source>
</evidence>
<dbReference type="InterPro" id="IPR007572">
    <property type="entry name" value="Uncharacterised_Ycf20"/>
</dbReference>
<dbReference type="InterPro" id="IPR012881">
    <property type="entry name" value="DUF1685"/>
</dbReference>
<keyword evidence="4" id="KW-1133">Transmembrane helix</keyword>
<name>A0A8J5HSC1_ZINOF</name>
<dbReference type="Pfam" id="PF04483">
    <property type="entry name" value="DUF565"/>
    <property type="match status" value="1"/>
</dbReference>
<keyword evidence="4" id="KW-0472">Membrane</keyword>
<evidence type="ECO:0000256" key="4">
    <source>
        <dbReference type="SAM" id="Phobius"/>
    </source>
</evidence>
<dbReference type="EMBL" id="JACMSC010000002">
    <property type="protein sequence ID" value="KAG6532688.1"/>
    <property type="molecule type" value="Genomic_DNA"/>
</dbReference>
<dbReference type="PANTHER" id="PTHR31865:SF3">
    <property type="entry name" value="PHOSPHODIESTERASE EPSILON-1, PUTATIVE (DUF1685)-RELATED"/>
    <property type="match status" value="1"/>
</dbReference>
<feature type="compositionally biased region" description="Basic and acidic residues" evidence="3">
    <location>
        <begin position="1"/>
        <end position="17"/>
    </location>
</feature>
<keyword evidence="6" id="KW-1185">Reference proteome</keyword>
<evidence type="ECO:0000256" key="2">
    <source>
        <dbReference type="SAM" id="Coils"/>
    </source>
</evidence>
<dbReference type="PANTHER" id="PTHR31865">
    <property type="entry name" value="OSJNBA0071G03.3 PROTEIN"/>
    <property type="match status" value="1"/>
</dbReference>
<evidence type="ECO:0000256" key="1">
    <source>
        <dbReference type="ARBA" id="ARBA00009846"/>
    </source>
</evidence>
<feature type="transmembrane region" description="Helical" evidence="4">
    <location>
        <begin position="294"/>
        <end position="313"/>
    </location>
</feature>
<dbReference type="Proteomes" id="UP000734854">
    <property type="component" value="Unassembled WGS sequence"/>
</dbReference>
<feature type="region of interest" description="Disordered" evidence="3">
    <location>
        <begin position="1"/>
        <end position="45"/>
    </location>
</feature>
<evidence type="ECO:0000313" key="5">
    <source>
        <dbReference type="EMBL" id="KAG6532688.1"/>
    </source>
</evidence>
<feature type="transmembrane region" description="Helical" evidence="4">
    <location>
        <begin position="339"/>
        <end position="359"/>
    </location>
</feature>
<feature type="compositionally biased region" description="Low complexity" evidence="3">
    <location>
        <begin position="153"/>
        <end position="170"/>
    </location>
</feature>
<feature type="coiled-coil region" evidence="2">
    <location>
        <begin position="82"/>
        <end position="109"/>
    </location>
</feature>
<gene>
    <name evidence="5" type="ORF">ZIOFF_006538</name>
</gene>
<organism evidence="5 6">
    <name type="scientific">Zingiber officinale</name>
    <name type="common">Ginger</name>
    <name type="synonym">Amomum zingiber</name>
    <dbReference type="NCBI Taxonomy" id="94328"/>
    <lineage>
        <taxon>Eukaryota</taxon>
        <taxon>Viridiplantae</taxon>
        <taxon>Streptophyta</taxon>
        <taxon>Embryophyta</taxon>
        <taxon>Tracheophyta</taxon>
        <taxon>Spermatophyta</taxon>
        <taxon>Magnoliopsida</taxon>
        <taxon>Liliopsida</taxon>
        <taxon>Zingiberales</taxon>
        <taxon>Zingiberaceae</taxon>
        <taxon>Zingiber</taxon>
    </lineage>
</organism>
<comment type="caution">
    <text evidence="5">The sequence shown here is derived from an EMBL/GenBank/DDBJ whole genome shotgun (WGS) entry which is preliminary data.</text>
</comment>
<sequence length="419" mass="46917">MLKQSEELEPILMEKCKVKASSSSSEGEMSEEEEEMEQRPPTWMNYGVASGKGVNAGGRRMLSKQLSLRETRMEAKWEQRRMQVLQRRKSSAAEELEKERRLARILTDEDMDELRGSIDLGFRFSEEDGGQDLCMTLPALNLYFAVNRQLPTPGSSTATSSSSTLAGLPSPRSPANEQGMTHAQAWKICNPGDDPEHVKTRLKHWAQAVAFSLRQSCLHEGAAATLTMQFQLVDGRSTPRLVLAFKSQLCPFSIDRSAEPHDEPGFLEFLFAFRNGKVDNNPYRHRRIEDHGNAYFSFGILFLLAFVSCGQLFPVLKIPGFYSATAFATVIGQTGDWDILSAGLAVVVVEGIGALMYRASLTFLDKFKSLITVFNYWKAGLSLGLFLDAFKYEIESCIESWGNLETEDMSEFVLVILKI</sequence>
<proteinExistence type="inferred from homology"/>
<dbReference type="Pfam" id="PF07939">
    <property type="entry name" value="DUF1685"/>
    <property type="match status" value="1"/>
</dbReference>
<evidence type="ECO:0000256" key="3">
    <source>
        <dbReference type="SAM" id="MobiDB-lite"/>
    </source>
</evidence>
<accession>A0A8J5HSC1</accession>
<keyword evidence="4" id="KW-0812">Transmembrane</keyword>
<protein>
    <submittedName>
        <fullName evidence="5">Uncharacterized protein</fullName>
    </submittedName>
</protein>
<comment type="similarity">
    <text evidence="1">Belongs to the ycf20 family.</text>
</comment>
<keyword evidence="2" id="KW-0175">Coiled coil</keyword>